<dbReference type="HOGENOM" id="CLU_075165_3_7_1"/>
<sequence length="127" mass="13631">MNTLTVAFCVLLAATAVLALGYHHEDNGPEYYQFEYGVHDPHTGDIKSQKEHRHGKEVTGSYTLKEADGTTRVVKYHAGPHGGFNAVVERIGHAVHPAHYGHHGHGGHGGHGGTSYVGTTHFGYGGH</sequence>
<dbReference type="PhylomeDB" id="D6X417"/>
<dbReference type="GO" id="GO:0042302">
    <property type="term" value="F:structural constituent of cuticle"/>
    <property type="evidence" value="ECO:0007669"/>
    <property type="project" value="UniProtKB-UniRule"/>
</dbReference>
<dbReference type="InterPro" id="IPR051217">
    <property type="entry name" value="Insect_Cuticle_Struc_Prot"/>
</dbReference>
<feature type="chain" id="PRO_5003090333" evidence="3">
    <location>
        <begin position="20"/>
        <end position="127"/>
    </location>
</feature>
<dbReference type="Proteomes" id="UP000007266">
    <property type="component" value="Linkage group 10"/>
</dbReference>
<dbReference type="PANTHER" id="PTHR12236:SF96">
    <property type="entry name" value="PUPAL CUTICLE PROTEIN EDG-84A-LIKE PROTEIN"/>
    <property type="match status" value="1"/>
</dbReference>
<reference evidence="4 5" key="1">
    <citation type="journal article" date="2008" name="Nature">
        <title>The genome of the model beetle and pest Tribolium castaneum.</title>
        <authorList>
            <consortium name="Tribolium Genome Sequencing Consortium"/>
            <person name="Richards S."/>
            <person name="Gibbs R.A."/>
            <person name="Weinstock G.M."/>
            <person name="Brown S.J."/>
            <person name="Denell R."/>
            <person name="Beeman R.W."/>
            <person name="Gibbs R."/>
            <person name="Beeman R.W."/>
            <person name="Brown S.J."/>
            <person name="Bucher G."/>
            <person name="Friedrich M."/>
            <person name="Grimmelikhuijzen C.J."/>
            <person name="Klingler M."/>
            <person name="Lorenzen M."/>
            <person name="Richards S."/>
            <person name="Roth S."/>
            <person name="Schroder R."/>
            <person name="Tautz D."/>
            <person name="Zdobnov E.M."/>
            <person name="Muzny D."/>
            <person name="Gibbs R.A."/>
            <person name="Weinstock G.M."/>
            <person name="Attaway T."/>
            <person name="Bell S."/>
            <person name="Buhay C.J."/>
            <person name="Chandrabose M.N."/>
            <person name="Chavez D."/>
            <person name="Clerk-Blankenburg K.P."/>
            <person name="Cree A."/>
            <person name="Dao M."/>
            <person name="Davis C."/>
            <person name="Chacko J."/>
            <person name="Dinh H."/>
            <person name="Dugan-Rocha S."/>
            <person name="Fowler G."/>
            <person name="Garner T.T."/>
            <person name="Garnes J."/>
            <person name="Gnirke A."/>
            <person name="Hawes A."/>
            <person name="Hernandez J."/>
            <person name="Hines S."/>
            <person name="Holder M."/>
            <person name="Hume J."/>
            <person name="Jhangiani S.N."/>
            <person name="Joshi V."/>
            <person name="Khan Z.M."/>
            <person name="Jackson L."/>
            <person name="Kovar C."/>
            <person name="Kowis A."/>
            <person name="Lee S."/>
            <person name="Lewis L.R."/>
            <person name="Margolis J."/>
            <person name="Morgan M."/>
            <person name="Nazareth L.V."/>
            <person name="Nguyen N."/>
            <person name="Okwuonu G."/>
            <person name="Parker D."/>
            <person name="Richards S."/>
            <person name="Ruiz S.J."/>
            <person name="Santibanez J."/>
            <person name="Savard J."/>
            <person name="Scherer S.E."/>
            <person name="Schneider B."/>
            <person name="Sodergren E."/>
            <person name="Tautz D."/>
            <person name="Vattahil S."/>
            <person name="Villasana D."/>
            <person name="White C.S."/>
            <person name="Wright R."/>
            <person name="Park Y."/>
            <person name="Beeman R.W."/>
            <person name="Lord J."/>
            <person name="Oppert B."/>
            <person name="Lorenzen M."/>
            <person name="Brown S."/>
            <person name="Wang L."/>
            <person name="Savard J."/>
            <person name="Tautz D."/>
            <person name="Richards S."/>
            <person name="Weinstock G."/>
            <person name="Gibbs R.A."/>
            <person name="Liu Y."/>
            <person name="Worley K."/>
            <person name="Weinstock G."/>
            <person name="Elsik C.G."/>
            <person name="Reese J.T."/>
            <person name="Elhaik E."/>
            <person name="Landan G."/>
            <person name="Graur D."/>
            <person name="Arensburger P."/>
            <person name="Atkinson P."/>
            <person name="Beeman R.W."/>
            <person name="Beidler J."/>
            <person name="Brown S.J."/>
            <person name="Demuth J.P."/>
            <person name="Drury D.W."/>
            <person name="Du Y.Z."/>
            <person name="Fujiwara H."/>
            <person name="Lorenzen M."/>
            <person name="Maselli V."/>
            <person name="Osanai M."/>
            <person name="Park Y."/>
            <person name="Robertson H.M."/>
            <person name="Tu Z."/>
            <person name="Wang J.J."/>
            <person name="Wang S."/>
            <person name="Richards S."/>
            <person name="Song H."/>
            <person name="Zhang L."/>
            <person name="Sodergren E."/>
            <person name="Werner D."/>
            <person name="Stanke M."/>
            <person name="Morgenstern B."/>
            <person name="Solovyev V."/>
            <person name="Kosarev P."/>
            <person name="Brown G."/>
            <person name="Chen H.C."/>
            <person name="Ermolaeva O."/>
            <person name="Hlavina W."/>
            <person name="Kapustin Y."/>
            <person name="Kiryutin B."/>
            <person name="Kitts P."/>
            <person name="Maglott D."/>
            <person name="Pruitt K."/>
            <person name="Sapojnikov V."/>
            <person name="Souvorov A."/>
            <person name="Mackey A.J."/>
            <person name="Waterhouse R.M."/>
            <person name="Wyder S."/>
            <person name="Zdobnov E.M."/>
            <person name="Zdobnov E.M."/>
            <person name="Wyder S."/>
            <person name="Kriventseva E.V."/>
            <person name="Kadowaki T."/>
            <person name="Bork P."/>
            <person name="Aranda M."/>
            <person name="Bao R."/>
            <person name="Beermann A."/>
            <person name="Berns N."/>
            <person name="Bolognesi R."/>
            <person name="Bonneton F."/>
            <person name="Bopp D."/>
            <person name="Brown S.J."/>
            <person name="Bucher G."/>
            <person name="Butts T."/>
            <person name="Chaumot A."/>
            <person name="Denell R.E."/>
            <person name="Ferrier D.E."/>
            <person name="Friedrich M."/>
            <person name="Gordon C.M."/>
            <person name="Jindra M."/>
            <person name="Klingler M."/>
            <person name="Lan Q."/>
            <person name="Lattorff H.M."/>
            <person name="Laudet V."/>
            <person name="von Levetsow C."/>
            <person name="Liu Z."/>
            <person name="Lutz R."/>
            <person name="Lynch J.A."/>
            <person name="da Fonseca R.N."/>
            <person name="Posnien N."/>
            <person name="Reuter R."/>
            <person name="Roth S."/>
            <person name="Savard J."/>
            <person name="Schinko J.B."/>
            <person name="Schmitt C."/>
            <person name="Schoppmeier M."/>
            <person name="Schroder R."/>
            <person name="Shippy T.D."/>
            <person name="Simonnet F."/>
            <person name="Marques-Souza H."/>
            <person name="Tautz D."/>
            <person name="Tomoyasu Y."/>
            <person name="Trauner J."/>
            <person name="Van der Zee M."/>
            <person name="Vervoort M."/>
            <person name="Wittkopp N."/>
            <person name="Wimmer E.A."/>
            <person name="Yang X."/>
            <person name="Jones A.K."/>
            <person name="Sattelle D.B."/>
            <person name="Ebert P.R."/>
            <person name="Nelson D."/>
            <person name="Scott J.G."/>
            <person name="Beeman R.W."/>
            <person name="Muthukrishnan S."/>
            <person name="Kramer K.J."/>
            <person name="Arakane Y."/>
            <person name="Beeman R.W."/>
            <person name="Zhu Q."/>
            <person name="Hogenkamp D."/>
            <person name="Dixit R."/>
            <person name="Oppert B."/>
            <person name="Jiang H."/>
            <person name="Zou Z."/>
            <person name="Marshall J."/>
            <person name="Elpidina E."/>
            <person name="Vinokurov K."/>
            <person name="Oppert C."/>
            <person name="Zou Z."/>
            <person name="Evans J."/>
            <person name="Lu Z."/>
            <person name="Zhao P."/>
            <person name="Sumathipala N."/>
            <person name="Altincicek B."/>
            <person name="Vilcinskas A."/>
            <person name="Williams M."/>
            <person name="Hultmark D."/>
            <person name="Hetru C."/>
            <person name="Jiang H."/>
            <person name="Grimmelikhuijzen C.J."/>
            <person name="Hauser F."/>
            <person name="Cazzamali G."/>
            <person name="Williamson M."/>
            <person name="Park Y."/>
            <person name="Li B."/>
            <person name="Tanaka Y."/>
            <person name="Predel R."/>
            <person name="Neupert S."/>
            <person name="Schachtner J."/>
            <person name="Verleyen P."/>
            <person name="Raible F."/>
            <person name="Bork P."/>
            <person name="Friedrich M."/>
            <person name="Walden K.K."/>
            <person name="Robertson H.M."/>
            <person name="Angeli S."/>
            <person name="Foret S."/>
            <person name="Bucher G."/>
            <person name="Schuetz S."/>
            <person name="Maleszka R."/>
            <person name="Wimmer E.A."/>
            <person name="Beeman R.W."/>
            <person name="Lorenzen M."/>
            <person name="Tomoyasu Y."/>
            <person name="Miller S.C."/>
            <person name="Grossmann D."/>
            <person name="Bucher G."/>
        </authorList>
    </citation>
    <scope>NUCLEOTIDE SEQUENCE [LARGE SCALE GENOMIC DNA]</scope>
    <source>
        <strain evidence="4 5">Georgia GA2</strain>
    </source>
</reference>
<proteinExistence type="predicted"/>
<dbReference type="AlphaFoldDB" id="D6X417"/>
<organism evidence="4 5">
    <name type="scientific">Tribolium castaneum</name>
    <name type="common">Red flour beetle</name>
    <dbReference type="NCBI Taxonomy" id="7070"/>
    <lineage>
        <taxon>Eukaryota</taxon>
        <taxon>Metazoa</taxon>
        <taxon>Ecdysozoa</taxon>
        <taxon>Arthropoda</taxon>
        <taxon>Hexapoda</taxon>
        <taxon>Insecta</taxon>
        <taxon>Pterygota</taxon>
        <taxon>Neoptera</taxon>
        <taxon>Endopterygota</taxon>
        <taxon>Coleoptera</taxon>
        <taxon>Polyphaga</taxon>
        <taxon>Cucujiformia</taxon>
        <taxon>Tenebrionidae</taxon>
        <taxon>Tenebrionidae incertae sedis</taxon>
        <taxon>Tribolium</taxon>
    </lineage>
</organism>
<evidence type="ECO:0000256" key="2">
    <source>
        <dbReference type="PROSITE-ProRule" id="PRU00497"/>
    </source>
</evidence>
<dbReference type="InterPro" id="IPR000618">
    <property type="entry name" value="Insect_cuticle"/>
</dbReference>
<dbReference type="OMA" id="HHEDNGP"/>
<dbReference type="GO" id="GO:0031012">
    <property type="term" value="C:extracellular matrix"/>
    <property type="evidence" value="ECO:0000318"/>
    <property type="project" value="GO_Central"/>
</dbReference>
<evidence type="ECO:0000256" key="3">
    <source>
        <dbReference type="SAM" id="SignalP"/>
    </source>
</evidence>
<dbReference type="KEGG" id="tca:659364"/>
<keyword evidence="5" id="KW-1185">Reference proteome</keyword>
<reference evidence="4 5" key="2">
    <citation type="journal article" date="2010" name="Nucleic Acids Res.">
        <title>BeetleBase in 2010: revisions to provide comprehensive genomic information for Tribolium castaneum.</title>
        <authorList>
            <person name="Kim H.S."/>
            <person name="Murphy T."/>
            <person name="Xia J."/>
            <person name="Caragea D."/>
            <person name="Park Y."/>
            <person name="Beeman R.W."/>
            <person name="Lorenzen M.D."/>
            <person name="Butcher S."/>
            <person name="Manak J.R."/>
            <person name="Brown S.J."/>
        </authorList>
    </citation>
    <scope>GENOME REANNOTATION</scope>
    <source>
        <strain evidence="4 5">Georgia GA2</strain>
    </source>
</reference>
<feature type="signal peptide" evidence="3">
    <location>
        <begin position="1"/>
        <end position="19"/>
    </location>
</feature>
<evidence type="ECO:0000313" key="4">
    <source>
        <dbReference type="EMBL" id="EEZ97337.1"/>
    </source>
</evidence>
<dbReference type="PRINTS" id="PR00947">
    <property type="entry name" value="CUTICLE"/>
</dbReference>
<evidence type="ECO:0000313" key="5">
    <source>
        <dbReference type="Proteomes" id="UP000007266"/>
    </source>
</evidence>
<dbReference type="InterPro" id="IPR031311">
    <property type="entry name" value="CHIT_BIND_RR_consensus"/>
</dbReference>
<dbReference type="PROSITE" id="PS51155">
    <property type="entry name" value="CHIT_BIND_RR_2"/>
    <property type="match status" value="1"/>
</dbReference>
<dbReference type="eggNOG" id="ENOG502SGA3">
    <property type="taxonomic scope" value="Eukaryota"/>
</dbReference>
<dbReference type="EMBL" id="KQ971379">
    <property type="protein sequence ID" value="EEZ97337.1"/>
    <property type="molecule type" value="Genomic_DNA"/>
</dbReference>
<dbReference type="PANTHER" id="PTHR12236">
    <property type="entry name" value="STRUCTURAL CONTITUENT OF CUTICLE"/>
    <property type="match status" value="1"/>
</dbReference>
<protein>
    <submittedName>
        <fullName evidence="4">Pupal cuticle protein Edg-84A-like Protein</fullName>
    </submittedName>
</protein>
<accession>D6X417</accession>
<evidence type="ECO:0000256" key="1">
    <source>
        <dbReference type="ARBA" id="ARBA00022460"/>
    </source>
</evidence>
<dbReference type="OrthoDB" id="6382835at2759"/>
<gene>
    <name evidence="4" type="primary">AUGUSTUS-3.0.2_11149</name>
    <name evidence="4" type="ORF">TcasGA2_TC011149</name>
</gene>
<name>D6X417_TRICA</name>
<keyword evidence="1 2" id="KW-0193">Cuticle</keyword>
<keyword evidence="3" id="KW-0732">Signal</keyword>
<dbReference type="PROSITE" id="PS00233">
    <property type="entry name" value="CHIT_BIND_RR_1"/>
    <property type="match status" value="1"/>
</dbReference>
<dbReference type="Pfam" id="PF00379">
    <property type="entry name" value="Chitin_bind_4"/>
    <property type="match status" value="1"/>
</dbReference>